<evidence type="ECO:0000259" key="8">
    <source>
        <dbReference type="PROSITE" id="PS50024"/>
    </source>
</evidence>
<comment type="caution">
    <text evidence="10">The sequence shown here is derived from an EMBL/GenBank/DDBJ whole genome shotgun (WGS) entry which is preliminary data.</text>
</comment>
<keyword evidence="7" id="KW-0472">Membrane</keyword>
<keyword evidence="2" id="KW-0732">Signal</keyword>
<dbReference type="CDD" id="cd00054">
    <property type="entry name" value="EGF_CA"/>
    <property type="match status" value="1"/>
</dbReference>
<feature type="transmembrane region" description="Helical" evidence="7">
    <location>
        <begin position="1033"/>
        <end position="1058"/>
    </location>
</feature>
<feature type="compositionally biased region" description="Basic and acidic residues" evidence="6">
    <location>
        <begin position="372"/>
        <end position="388"/>
    </location>
</feature>
<name>A0ABD0S6Z5_LOXSC</name>
<evidence type="ECO:0008006" key="12">
    <source>
        <dbReference type="Google" id="ProtNLM"/>
    </source>
</evidence>
<dbReference type="SMART" id="SM00179">
    <property type="entry name" value="EGF_CA"/>
    <property type="match status" value="1"/>
</dbReference>
<keyword evidence="4 5" id="KW-1015">Disulfide bond</keyword>
<feature type="domain" description="SEA" evidence="8">
    <location>
        <begin position="814"/>
        <end position="938"/>
    </location>
</feature>
<feature type="disulfide bond" evidence="5">
    <location>
        <begin position="1018"/>
        <end position="1027"/>
    </location>
</feature>
<dbReference type="InterPro" id="IPR036364">
    <property type="entry name" value="SEA_dom_sf"/>
</dbReference>
<dbReference type="EMBL" id="JBEDNZ010000028">
    <property type="protein sequence ID" value="KAL0809846.1"/>
    <property type="molecule type" value="Genomic_DNA"/>
</dbReference>
<dbReference type="Pfam" id="PF07645">
    <property type="entry name" value="EGF_CA"/>
    <property type="match status" value="1"/>
</dbReference>
<dbReference type="InterPro" id="IPR000742">
    <property type="entry name" value="EGF"/>
</dbReference>
<dbReference type="PROSITE" id="PS00022">
    <property type="entry name" value="EGF_1"/>
    <property type="match status" value="1"/>
</dbReference>
<protein>
    <recommendedName>
        <fullName evidence="12">63 kDa sperm flagellar membrane protein</fullName>
    </recommendedName>
</protein>
<dbReference type="PROSITE" id="PS01187">
    <property type="entry name" value="EGF_CA"/>
    <property type="match status" value="1"/>
</dbReference>
<evidence type="ECO:0000256" key="1">
    <source>
        <dbReference type="ARBA" id="ARBA00022536"/>
    </source>
</evidence>
<feature type="region of interest" description="Disordered" evidence="6">
    <location>
        <begin position="310"/>
        <end position="525"/>
    </location>
</feature>
<keyword evidence="7" id="KW-1133">Transmembrane helix</keyword>
<evidence type="ECO:0000313" key="10">
    <source>
        <dbReference type="EMBL" id="KAL0809846.1"/>
    </source>
</evidence>
<dbReference type="InterPro" id="IPR000152">
    <property type="entry name" value="EGF-type_Asp/Asn_hydroxyl_site"/>
</dbReference>
<keyword evidence="7" id="KW-0812">Transmembrane</keyword>
<evidence type="ECO:0000313" key="11">
    <source>
        <dbReference type="Proteomes" id="UP001549921"/>
    </source>
</evidence>
<dbReference type="InterPro" id="IPR018097">
    <property type="entry name" value="EGF_Ca-bd_CS"/>
</dbReference>
<comment type="caution">
    <text evidence="5">Lacks conserved residue(s) required for the propagation of feature annotation.</text>
</comment>
<feature type="domain" description="EGF-like" evidence="9">
    <location>
        <begin position="945"/>
        <end position="984"/>
    </location>
</feature>
<keyword evidence="3" id="KW-0677">Repeat</keyword>
<dbReference type="InterPro" id="IPR001881">
    <property type="entry name" value="EGF-like_Ca-bd_dom"/>
</dbReference>
<evidence type="ECO:0000256" key="3">
    <source>
        <dbReference type="ARBA" id="ARBA00022737"/>
    </source>
</evidence>
<dbReference type="AlphaFoldDB" id="A0ABD0S6Z5"/>
<feature type="region of interest" description="Disordered" evidence="6">
    <location>
        <begin position="545"/>
        <end position="567"/>
    </location>
</feature>
<gene>
    <name evidence="10" type="ORF">ABMA28_011335</name>
</gene>
<evidence type="ECO:0000259" key="9">
    <source>
        <dbReference type="PROSITE" id="PS50026"/>
    </source>
</evidence>
<feature type="compositionally biased region" description="Low complexity" evidence="6">
    <location>
        <begin position="751"/>
        <end position="764"/>
    </location>
</feature>
<dbReference type="PANTHER" id="PTHR24039">
    <property type="entry name" value="FIBRILLIN-RELATED"/>
    <property type="match status" value="1"/>
</dbReference>
<dbReference type="FunFam" id="2.10.25.10:FF:000038">
    <property type="entry name" value="Fibrillin 2"/>
    <property type="match status" value="1"/>
</dbReference>
<dbReference type="PANTHER" id="PTHR24039:SF52">
    <property type="entry name" value="EGF-LIKE DOMAIN-CONTAINING PROTEIN"/>
    <property type="match status" value="1"/>
</dbReference>
<dbReference type="InterPro" id="IPR009030">
    <property type="entry name" value="Growth_fac_rcpt_cys_sf"/>
</dbReference>
<feature type="compositionally biased region" description="Low complexity" evidence="6">
    <location>
        <begin position="411"/>
        <end position="480"/>
    </location>
</feature>
<evidence type="ECO:0000256" key="5">
    <source>
        <dbReference type="PROSITE-ProRule" id="PRU00076"/>
    </source>
</evidence>
<dbReference type="InterPro" id="IPR000082">
    <property type="entry name" value="SEA_dom"/>
</dbReference>
<dbReference type="Gene3D" id="2.10.25.10">
    <property type="entry name" value="Laminin"/>
    <property type="match status" value="2"/>
</dbReference>
<evidence type="ECO:0000256" key="2">
    <source>
        <dbReference type="ARBA" id="ARBA00022729"/>
    </source>
</evidence>
<evidence type="ECO:0000256" key="4">
    <source>
        <dbReference type="ARBA" id="ARBA00023157"/>
    </source>
</evidence>
<dbReference type="Proteomes" id="UP001549921">
    <property type="component" value="Unassembled WGS sequence"/>
</dbReference>
<feature type="compositionally biased region" description="Basic and acidic residues" evidence="6">
    <location>
        <begin position="481"/>
        <end position="522"/>
    </location>
</feature>
<feature type="compositionally biased region" description="Polar residues" evidence="6">
    <location>
        <begin position="557"/>
        <end position="567"/>
    </location>
</feature>
<dbReference type="SMART" id="SM00181">
    <property type="entry name" value="EGF"/>
    <property type="match status" value="3"/>
</dbReference>
<feature type="region of interest" description="Disordered" evidence="6">
    <location>
        <begin position="708"/>
        <end position="764"/>
    </location>
</feature>
<dbReference type="PROSITE" id="PS00010">
    <property type="entry name" value="ASX_HYDROXYL"/>
    <property type="match status" value="1"/>
</dbReference>
<reference evidence="10 11" key="1">
    <citation type="submission" date="2024-06" db="EMBL/GenBank/DDBJ databases">
        <title>A chromosome-level genome assembly of beet webworm, Loxostege sticticalis.</title>
        <authorList>
            <person name="Zhang Y."/>
        </authorList>
    </citation>
    <scope>NUCLEOTIDE SEQUENCE [LARGE SCALE GENOMIC DNA]</scope>
    <source>
        <strain evidence="10">AQ028</strain>
        <tissue evidence="10">Male pupae</tissue>
    </source>
</reference>
<organism evidence="10 11">
    <name type="scientific">Loxostege sticticalis</name>
    <name type="common">Beet webworm moth</name>
    <dbReference type="NCBI Taxonomy" id="481309"/>
    <lineage>
        <taxon>Eukaryota</taxon>
        <taxon>Metazoa</taxon>
        <taxon>Ecdysozoa</taxon>
        <taxon>Arthropoda</taxon>
        <taxon>Hexapoda</taxon>
        <taxon>Insecta</taxon>
        <taxon>Pterygota</taxon>
        <taxon>Neoptera</taxon>
        <taxon>Endopterygota</taxon>
        <taxon>Lepidoptera</taxon>
        <taxon>Glossata</taxon>
        <taxon>Ditrysia</taxon>
        <taxon>Pyraloidea</taxon>
        <taxon>Crambidae</taxon>
        <taxon>Pyraustinae</taxon>
        <taxon>Loxostege</taxon>
    </lineage>
</organism>
<feature type="compositionally biased region" description="Pro residues" evidence="6">
    <location>
        <begin position="712"/>
        <end position="721"/>
    </location>
</feature>
<dbReference type="InterPro" id="IPR049883">
    <property type="entry name" value="NOTCH1_EGF-like"/>
</dbReference>
<sequence>MEVGTKRATATRSDSIYFDSRCRVAVAIARLSQISCPHTYSCYEEIYTISQLSPKSAARQLPPDVVLQTSRTENVAFRIEPSLMVDEDFEPENIFTDNEKEDHVIVARSADPDRESRSINIDDIPSSNNEIDNHIEMHNKRKYYEIRPTKTIDYLRSSDDEIFMSSGFGDRLDFRFPGEEKRVPIARALTLSGPRIRPTAVQPIFATANHNQGRQNTEIQNIITGIVKLLNGNVNVQANSQLLNGRPGRPMASRINNRGPPRISDLPPLPEFDPPVTPPVHAYQPTKTPPPYPFDRPPYHGVNLPEQIVPPLTHRPGFHRPMPPWQRPRPRPPANRPRPGLPMYKPLPPLPADLPDLEDKKPEEELTVSENETSHSENNLHHDDKDILHLLNLPENNSTETEEEEEEERLTTTPETTSSSTTTTSTTTTTTTTEATTSTSSTTTTQKPTTKTTTTERTTEKPTTQPATTEKITTTSSTTTEKPKTEKLTKPDKKKDTVTEKDKINKDKYKIVDEKPPNKVKNETVTQPSIEPSIVEIKITTTSSIDVPTPTEGLMTHSPTVSGSPSSMDIVKTSSINSQPLPSSQGIPYHPYRPRPGIVLDDTDFKPHGSRLRPSEVAVITAPETRLPGYGEIFDVTLTAIQGPGEKGATVHIENVHPLSGHEDDDVIFSASGDQGFVSIDGKKTYLNLFDSSTVAGVSVRPTRVQTIPQHSAPPLPPPPVGQAIGTGVAVPADDVPQPPPPPPRRPHPTPHGGRPQQPYRRPQPTVRIDTCIVGDDSTCDQAQNEKCRTEAGISSCQCRPGYARRVQRDPCRRVVALLLNLRVDKFYERKVAWDAKLADKDSEPYTHLSYEALRAIDSAFSMTPFSDDFVSGTVNSIHKGDENNQGVFVNYTILMQETPETLRTAVATDIQKHILGVIRRRSNNIGASHLFVDTPAGSVLPLKDVDECASPELNDCHELATCTNTFGGFRCACPDTTLDESAGVAHRAGRACRACAASHCNDRGVCRYNNNQPFCSCSSGYYGSTCEVDGEVVGVAVGASLAAALVIALTLAALLSWSRKWSREQKAMGMGSPVFNYMAANTIKTPPVGQPPYQVTLEERMRWAQIAEAMAQAQANHYASEAQTMATRPSSALFGGYPTLPPVPMPRMGLHGSHHTGTLNTVASRANTAASQHNLYGYTNHMATESTSSEASSHVQERADLLVPRPKSRARSMHNQTGIYYDVEYENAPEAIYGTKGIPLSTYTVSRGPPFYRT</sequence>
<dbReference type="PROSITE" id="PS50024">
    <property type="entry name" value="SEA"/>
    <property type="match status" value="1"/>
</dbReference>
<dbReference type="SUPFAM" id="SSF57184">
    <property type="entry name" value="Growth factor receptor domain"/>
    <property type="match status" value="1"/>
</dbReference>
<proteinExistence type="predicted"/>
<dbReference type="SUPFAM" id="SSF82671">
    <property type="entry name" value="SEA domain"/>
    <property type="match status" value="1"/>
</dbReference>
<dbReference type="PROSITE" id="PS01186">
    <property type="entry name" value="EGF_2"/>
    <property type="match status" value="1"/>
</dbReference>
<keyword evidence="1 5" id="KW-0245">EGF-like domain</keyword>
<feature type="domain" description="EGF-like" evidence="9">
    <location>
        <begin position="994"/>
        <end position="1028"/>
    </location>
</feature>
<evidence type="ECO:0000256" key="7">
    <source>
        <dbReference type="SAM" id="Phobius"/>
    </source>
</evidence>
<accession>A0ABD0S6Z5</accession>
<evidence type="ECO:0000256" key="6">
    <source>
        <dbReference type="SAM" id="MobiDB-lite"/>
    </source>
</evidence>
<feature type="region of interest" description="Disordered" evidence="6">
    <location>
        <begin position="241"/>
        <end position="269"/>
    </location>
</feature>
<dbReference type="PROSITE" id="PS50026">
    <property type="entry name" value="EGF_3"/>
    <property type="match status" value="2"/>
</dbReference>
<feature type="compositionally biased region" description="Pro residues" evidence="6">
    <location>
        <begin position="321"/>
        <end position="352"/>
    </location>
</feature>